<dbReference type="Pfam" id="PF03971">
    <property type="entry name" value="IDH"/>
    <property type="match status" value="1"/>
</dbReference>
<dbReference type="GO" id="GO:0004450">
    <property type="term" value="F:isocitrate dehydrogenase (NADP+) activity"/>
    <property type="evidence" value="ECO:0007669"/>
    <property type="project" value="InterPro"/>
</dbReference>
<protein>
    <submittedName>
        <fullName evidence="1">Uncharacterized protein</fullName>
    </submittedName>
</protein>
<dbReference type="InterPro" id="IPR004436">
    <property type="entry name" value="Isocitrate_DH_NADP_mono"/>
</dbReference>
<dbReference type="AlphaFoldDB" id="A0A4Y8TVH6"/>
<dbReference type="SUPFAM" id="SSF53659">
    <property type="entry name" value="Isocitrate/Isopropylmalate dehydrogenase-like"/>
    <property type="match status" value="1"/>
</dbReference>
<reference evidence="1 2" key="1">
    <citation type="submission" date="2019-03" db="EMBL/GenBank/DDBJ databases">
        <title>Glutamicibacter sp. LJH19 genome.</title>
        <authorList>
            <person name="Sinai Borker S."/>
            <person name="Kumar R."/>
        </authorList>
    </citation>
    <scope>NUCLEOTIDE SEQUENCE [LARGE SCALE GENOMIC DNA]</scope>
    <source>
        <strain evidence="1 2">LJH19</strain>
    </source>
</reference>
<dbReference type="GO" id="GO:0006099">
    <property type="term" value="P:tricarboxylic acid cycle"/>
    <property type="evidence" value="ECO:0007669"/>
    <property type="project" value="InterPro"/>
</dbReference>
<dbReference type="Proteomes" id="UP000297638">
    <property type="component" value="Unassembled WGS sequence"/>
</dbReference>
<gene>
    <name evidence="1" type="ORF">EXY26_12705</name>
</gene>
<accession>A0A4Y8TVH6</accession>
<evidence type="ECO:0000313" key="2">
    <source>
        <dbReference type="Proteomes" id="UP000297638"/>
    </source>
</evidence>
<name>A0A4Y8TVH6_9MICC</name>
<comment type="caution">
    <text evidence="1">The sequence shown here is derived from an EMBL/GenBank/DDBJ whole genome shotgun (WGS) entry which is preliminary data.</text>
</comment>
<sequence length="89" mass="9962">MLVPIADTGNLNQTYPQSGPLSIWSLIIESNQLIATHDKERRSMNLMRQITCFVLSDYLTDLFPILELVTSAVLRASATLNKALELLTK</sequence>
<proteinExistence type="predicted"/>
<organism evidence="1 2">
    <name type="scientific">Glutamicibacter arilaitensis</name>
    <dbReference type="NCBI Taxonomy" id="256701"/>
    <lineage>
        <taxon>Bacteria</taxon>
        <taxon>Bacillati</taxon>
        <taxon>Actinomycetota</taxon>
        <taxon>Actinomycetes</taxon>
        <taxon>Micrococcales</taxon>
        <taxon>Micrococcaceae</taxon>
        <taxon>Glutamicibacter</taxon>
    </lineage>
</organism>
<dbReference type="EMBL" id="SPDS01000002">
    <property type="protein sequence ID" value="TFH54839.1"/>
    <property type="molecule type" value="Genomic_DNA"/>
</dbReference>
<evidence type="ECO:0000313" key="1">
    <source>
        <dbReference type="EMBL" id="TFH54839.1"/>
    </source>
</evidence>